<gene>
    <name evidence="2" type="ORF">KHA93_19250</name>
</gene>
<keyword evidence="1" id="KW-0812">Transmembrane</keyword>
<accession>A0A942TT70</accession>
<evidence type="ECO:0000313" key="2">
    <source>
        <dbReference type="EMBL" id="MBS4201744.1"/>
    </source>
</evidence>
<dbReference type="RefSeq" id="WP_213112183.1">
    <property type="nucleotide sequence ID" value="NZ_JAGYPJ010000001.1"/>
</dbReference>
<evidence type="ECO:0000256" key="1">
    <source>
        <dbReference type="SAM" id="Phobius"/>
    </source>
</evidence>
<organism evidence="2 3">
    <name type="scientific">Lederbergia citrisecunda</name>
    <dbReference type="NCBI Taxonomy" id="2833583"/>
    <lineage>
        <taxon>Bacteria</taxon>
        <taxon>Bacillati</taxon>
        <taxon>Bacillota</taxon>
        <taxon>Bacilli</taxon>
        <taxon>Bacillales</taxon>
        <taxon>Bacillaceae</taxon>
        <taxon>Lederbergia</taxon>
    </lineage>
</organism>
<dbReference type="AlphaFoldDB" id="A0A942TT70"/>
<comment type="caution">
    <text evidence="2">The sequence shown here is derived from an EMBL/GenBank/DDBJ whole genome shotgun (WGS) entry which is preliminary data.</text>
</comment>
<evidence type="ECO:0000313" key="3">
    <source>
        <dbReference type="Proteomes" id="UP000682713"/>
    </source>
</evidence>
<keyword evidence="1" id="KW-1133">Transmembrane helix</keyword>
<dbReference type="Proteomes" id="UP000682713">
    <property type="component" value="Unassembled WGS sequence"/>
</dbReference>
<protein>
    <submittedName>
        <fullName evidence="2">Uncharacterized protein</fullName>
    </submittedName>
</protein>
<keyword evidence="3" id="KW-1185">Reference proteome</keyword>
<feature type="transmembrane region" description="Helical" evidence="1">
    <location>
        <begin position="29"/>
        <end position="49"/>
    </location>
</feature>
<feature type="transmembrane region" description="Helical" evidence="1">
    <location>
        <begin position="83"/>
        <end position="103"/>
    </location>
</feature>
<sequence>MVWGVFAFIAIYSLLTIFAGYTQLKERGFTLRSLMFIIVSITLFLSLFISKKEMMLSVMIVSFIGLHILSIMQGLVVNGKIKYSHHFIRLVFHSFVILLLVLFI</sequence>
<dbReference type="EMBL" id="JAGYPJ010000001">
    <property type="protein sequence ID" value="MBS4201744.1"/>
    <property type="molecule type" value="Genomic_DNA"/>
</dbReference>
<keyword evidence="1" id="KW-0472">Membrane</keyword>
<name>A0A942TT70_9BACI</name>
<feature type="transmembrane region" description="Helical" evidence="1">
    <location>
        <begin position="56"/>
        <end position="77"/>
    </location>
</feature>
<reference evidence="2 3" key="1">
    <citation type="submission" date="2021-05" db="EMBL/GenBank/DDBJ databases">
        <title>Novel Bacillus species.</title>
        <authorList>
            <person name="Liu G."/>
        </authorList>
    </citation>
    <scope>NUCLEOTIDE SEQUENCE [LARGE SCALE GENOMIC DNA]</scope>
    <source>
        <strain evidence="2 3">FJAT-49732</strain>
    </source>
</reference>
<proteinExistence type="predicted"/>